<evidence type="ECO:0000256" key="2">
    <source>
        <dbReference type="SAM" id="SignalP"/>
    </source>
</evidence>
<feature type="signal peptide" evidence="2">
    <location>
        <begin position="1"/>
        <end position="21"/>
    </location>
</feature>
<accession>A0A2M4D023</accession>
<evidence type="ECO:0000313" key="4">
    <source>
        <dbReference type="EMBL" id="MBW70906.1"/>
    </source>
</evidence>
<keyword evidence="1" id="KW-0175">Coiled coil</keyword>
<feature type="coiled-coil region" evidence="1">
    <location>
        <begin position="40"/>
        <end position="67"/>
    </location>
</feature>
<proteinExistence type="predicted"/>
<dbReference type="InterPro" id="IPR050373">
    <property type="entry name" value="Fibrinogen_C-term_domain"/>
</dbReference>
<organism evidence="4">
    <name type="scientific">Anopheles darlingi</name>
    <name type="common">Mosquito</name>
    <dbReference type="NCBI Taxonomy" id="43151"/>
    <lineage>
        <taxon>Eukaryota</taxon>
        <taxon>Metazoa</taxon>
        <taxon>Ecdysozoa</taxon>
        <taxon>Arthropoda</taxon>
        <taxon>Hexapoda</taxon>
        <taxon>Insecta</taxon>
        <taxon>Pterygota</taxon>
        <taxon>Neoptera</taxon>
        <taxon>Endopterygota</taxon>
        <taxon>Diptera</taxon>
        <taxon>Nematocera</taxon>
        <taxon>Culicoidea</taxon>
        <taxon>Culicidae</taxon>
        <taxon>Anophelinae</taxon>
        <taxon>Anopheles</taxon>
    </lineage>
</organism>
<dbReference type="AlphaFoldDB" id="A0A2M4D023"/>
<evidence type="ECO:0000259" key="3">
    <source>
        <dbReference type="PROSITE" id="PS51406"/>
    </source>
</evidence>
<feature type="domain" description="Fibrinogen C-terminal" evidence="3">
    <location>
        <begin position="78"/>
        <end position="211"/>
    </location>
</feature>
<dbReference type="VEuPathDB" id="VectorBase:ADAR2_012211"/>
<feature type="chain" id="PRO_5014630323" evidence="2">
    <location>
        <begin position="22"/>
        <end position="211"/>
    </location>
</feature>
<dbReference type="EMBL" id="GGFL01006728">
    <property type="protein sequence ID" value="MBW70906.1"/>
    <property type="molecule type" value="Transcribed_RNA"/>
</dbReference>
<reference evidence="4" key="1">
    <citation type="submission" date="2018-01" db="EMBL/GenBank/DDBJ databases">
        <title>An insight into the sialome of Amazonian anophelines.</title>
        <authorList>
            <person name="Ribeiro J.M."/>
            <person name="Scarpassa V."/>
            <person name="Calvo E."/>
        </authorList>
    </citation>
    <scope>NUCLEOTIDE SEQUENCE</scope>
</reference>
<dbReference type="InterPro" id="IPR014716">
    <property type="entry name" value="Fibrinogen_a/b/g_C_1"/>
</dbReference>
<name>A0A2M4D023_ANODA</name>
<dbReference type="PROSITE" id="PS51406">
    <property type="entry name" value="FIBRINOGEN_C_2"/>
    <property type="match status" value="1"/>
</dbReference>
<dbReference type="InterPro" id="IPR002181">
    <property type="entry name" value="Fibrinogen_a/b/g_C_dom"/>
</dbReference>
<dbReference type="InterPro" id="IPR036056">
    <property type="entry name" value="Fibrinogen-like_C"/>
</dbReference>
<evidence type="ECO:0000256" key="1">
    <source>
        <dbReference type="SAM" id="Coils"/>
    </source>
</evidence>
<dbReference type="SMART" id="SM00186">
    <property type="entry name" value="FBG"/>
    <property type="match status" value="1"/>
</dbReference>
<sequence>MKCEVLFLVILINLVFVRVDAKSSVTELSSTNWTHHGFMFELLVSRMASLQQQIAEEKTQNQDTMRSLISIFHNLITPNTSKIYNTCKEAPIAGRIVKLQPEKPFKEPMTVLCDQEYDSGGWVVIQHRFDGSTNFFRDLREYKNGFGDLEGEFWLGLDRIHQLTSSKPHELVVLLEDFDGNSTYARYGLFEIGGESQQYMLSKLSGYSGTA</sequence>
<dbReference type="VEuPathDB" id="VectorBase:ADAC100448"/>
<dbReference type="Gene3D" id="3.90.215.10">
    <property type="entry name" value="Gamma Fibrinogen, chain A, domain 1"/>
    <property type="match status" value="1"/>
</dbReference>
<dbReference type="GO" id="GO:0005615">
    <property type="term" value="C:extracellular space"/>
    <property type="evidence" value="ECO:0007669"/>
    <property type="project" value="TreeGrafter"/>
</dbReference>
<dbReference type="PANTHER" id="PTHR19143:SF327">
    <property type="entry name" value="FI21813P1-RELATED"/>
    <property type="match status" value="1"/>
</dbReference>
<keyword evidence="2" id="KW-0732">Signal</keyword>
<dbReference type="SUPFAM" id="SSF56496">
    <property type="entry name" value="Fibrinogen C-terminal domain-like"/>
    <property type="match status" value="1"/>
</dbReference>
<dbReference type="Pfam" id="PF00147">
    <property type="entry name" value="Fibrinogen_C"/>
    <property type="match status" value="1"/>
</dbReference>
<dbReference type="PANTHER" id="PTHR19143">
    <property type="entry name" value="FIBRINOGEN/TENASCIN/ANGIOPOEITIN"/>
    <property type="match status" value="1"/>
</dbReference>
<protein>
    <submittedName>
        <fullName evidence="4">Putative ficolin</fullName>
    </submittedName>
</protein>